<accession>A0A6G0RZG7</accession>
<sequence length="113" mass="13047">MYVRLLLLYAVLGGDKGVPSHQRVLIACIVEITSFTENVLRLFSMVNYGEKKTDWVLCWILLLGEARLLRDVGCRSIFQPNHSEGLRAASYWRISSYDLALWWRPQQIGNLHP</sequence>
<protein>
    <submittedName>
        <fullName evidence="1">Uncharacterized protein</fullName>
    </submittedName>
</protein>
<name>A0A6G0RZG7_9STRA</name>
<reference evidence="1 2" key="1">
    <citation type="submission" date="2018-09" db="EMBL/GenBank/DDBJ databases">
        <title>Genomic investigation of the strawberry pathogen Phytophthora fragariae indicates pathogenicity is determined by transcriptional variation in three key races.</title>
        <authorList>
            <person name="Adams T.M."/>
            <person name="Armitage A.D."/>
            <person name="Sobczyk M.K."/>
            <person name="Bates H.J."/>
            <person name="Dunwell J.M."/>
            <person name="Nellist C.F."/>
            <person name="Harrison R.J."/>
        </authorList>
    </citation>
    <scope>NUCLEOTIDE SEQUENCE [LARGE SCALE GENOMIC DNA]</scope>
    <source>
        <strain evidence="1 2">NOV-77</strain>
    </source>
</reference>
<dbReference type="EMBL" id="QXFY01000382">
    <property type="protein sequence ID" value="KAE9346057.1"/>
    <property type="molecule type" value="Genomic_DNA"/>
</dbReference>
<gene>
    <name evidence="1" type="ORF">PF008_g8481</name>
</gene>
<dbReference type="AlphaFoldDB" id="A0A6G0RZG7"/>
<evidence type="ECO:0000313" key="1">
    <source>
        <dbReference type="EMBL" id="KAE9346057.1"/>
    </source>
</evidence>
<comment type="caution">
    <text evidence="1">The sequence shown here is derived from an EMBL/GenBank/DDBJ whole genome shotgun (WGS) entry which is preliminary data.</text>
</comment>
<dbReference type="Proteomes" id="UP000486351">
    <property type="component" value="Unassembled WGS sequence"/>
</dbReference>
<evidence type="ECO:0000313" key="2">
    <source>
        <dbReference type="Proteomes" id="UP000486351"/>
    </source>
</evidence>
<organism evidence="1 2">
    <name type="scientific">Phytophthora fragariae</name>
    <dbReference type="NCBI Taxonomy" id="53985"/>
    <lineage>
        <taxon>Eukaryota</taxon>
        <taxon>Sar</taxon>
        <taxon>Stramenopiles</taxon>
        <taxon>Oomycota</taxon>
        <taxon>Peronosporomycetes</taxon>
        <taxon>Peronosporales</taxon>
        <taxon>Peronosporaceae</taxon>
        <taxon>Phytophthora</taxon>
    </lineage>
</organism>
<proteinExistence type="predicted"/>